<name>A0A0M3J8C4_ANISI</name>
<feature type="compositionally biased region" description="Polar residues" evidence="1">
    <location>
        <begin position="1"/>
        <end position="19"/>
    </location>
</feature>
<evidence type="ECO:0000313" key="2">
    <source>
        <dbReference type="EMBL" id="VDK22043.1"/>
    </source>
</evidence>
<evidence type="ECO:0000256" key="1">
    <source>
        <dbReference type="SAM" id="MobiDB-lite"/>
    </source>
</evidence>
<organism evidence="4">
    <name type="scientific">Anisakis simplex</name>
    <name type="common">Herring worm</name>
    <dbReference type="NCBI Taxonomy" id="6269"/>
    <lineage>
        <taxon>Eukaryota</taxon>
        <taxon>Metazoa</taxon>
        <taxon>Ecdysozoa</taxon>
        <taxon>Nematoda</taxon>
        <taxon>Chromadorea</taxon>
        <taxon>Rhabditida</taxon>
        <taxon>Spirurina</taxon>
        <taxon>Ascaridomorpha</taxon>
        <taxon>Ascaridoidea</taxon>
        <taxon>Anisakidae</taxon>
        <taxon>Anisakis</taxon>
        <taxon>Anisakis simplex complex</taxon>
    </lineage>
</organism>
<protein>
    <submittedName>
        <fullName evidence="2 4">Uncharacterized protein</fullName>
    </submittedName>
</protein>
<reference evidence="4" key="1">
    <citation type="submission" date="2017-02" db="UniProtKB">
        <authorList>
            <consortium name="WormBaseParasite"/>
        </authorList>
    </citation>
    <scope>IDENTIFICATION</scope>
</reference>
<accession>A0A0M3J8C4</accession>
<keyword evidence="3" id="KW-1185">Reference proteome</keyword>
<reference evidence="2 3" key="2">
    <citation type="submission" date="2018-11" db="EMBL/GenBank/DDBJ databases">
        <authorList>
            <consortium name="Pathogen Informatics"/>
        </authorList>
    </citation>
    <scope>NUCLEOTIDE SEQUENCE [LARGE SCALE GENOMIC DNA]</scope>
</reference>
<sequence length="83" mass="9066">MSNEDVQASTSRITSSAPSVTLPRARSSSTTALHRSEVFDQKCKDDETRSQQVNMLVSPARIPLLKRALSFQVSSAHSAVCFI</sequence>
<dbReference type="Proteomes" id="UP000267096">
    <property type="component" value="Unassembled WGS sequence"/>
</dbReference>
<dbReference type="WBParaSite" id="ASIM_0000382701-mRNA-1">
    <property type="protein sequence ID" value="ASIM_0000382701-mRNA-1"/>
    <property type="gene ID" value="ASIM_0000382701"/>
</dbReference>
<dbReference type="AlphaFoldDB" id="A0A0M3J8C4"/>
<dbReference type="EMBL" id="UYRR01005840">
    <property type="protein sequence ID" value="VDK22043.1"/>
    <property type="molecule type" value="Genomic_DNA"/>
</dbReference>
<feature type="region of interest" description="Disordered" evidence="1">
    <location>
        <begin position="1"/>
        <end position="33"/>
    </location>
</feature>
<gene>
    <name evidence="2" type="ORF">ASIM_LOCUS3657</name>
</gene>
<proteinExistence type="predicted"/>
<evidence type="ECO:0000313" key="3">
    <source>
        <dbReference type="Proteomes" id="UP000267096"/>
    </source>
</evidence>
<evidence type="ECO:0000313" key="4">
    <source>
        <dbReference type="WBParaSite" id="ASIM_0000382701-mRNA-1"/>
    </source>
</evidence>